<dbReference type="Proteomes" id="UP001221757">
    <property type="component" value="Unassembled WGS sequence"/>
</dbReference>
<evidence type="ECO:0000256" key="1">
    <source>
        <dbReference type="SAM" id="MobiDB-lite"/>
    </source>
</evidence>
<accession>A0AAD7G3L8</accession>
<dbReference type="EMBL" id="JARKIE010000238">
    <property type="protein sequence ID" value="KAJ7662884.1"/>
    <property type="molecule type" value="Genomic_DNA"/>
</dbReference>
<feature type="region of interest" description="Disordered" evidence="1">
    <location>
        <begin position="177"/>
        <end position="198"/>
    </location>
</feature>
<evidence type="ECO:0000313" key="3">
    <source>
        <dbReference type="Proteomes" id="UP001221757"/>
    </source>
</evidence>
<sequence length="198" mass="21908">MHFGNSTALPIGPKKLSQLVSRRGDQWITETDEVMRIRSAVKRLQGHSDWGAEEERCVRNVGLLWPSEGTAKSIIPRLEGKSHHIDIFAAWTTQQVDVRSFQRDINLNLGGPLVADLWSLLAAYAASDSDLVMYLLWLTNHLSDLRRHYLKACLGGYFMLVKTPKRPSEHLPTVLTAGGIGGGPPSGPPPQFTSTLLD</sequence>
<protein>
    <submittedName>
        <fullName evidence="2">Uncharacterized protein</fullName>
    </submittedName>
</protein>
<organism evidence="2 3">
    <name type="scientific">Mycena rosella</name>
    <name type="common">Pink bonnet</name>
    <name type="synonym">Agaricus rosellus</name>
    <dbReference type="NCBI Taxonomy" id="1033263"/>
    <lineage>
        <taxon>Eukaryota</taxon>
        <taxon>Fungi</taxon>
        <taxon>Dikarya</taxon>
        <taxon>Basidiomycota</taxon>
        <taxon>Agaricomycotina</taxon>
        <taxon>Agaricomycetes</taxon>
        <taxon>Agaricomycetidae</taxon>
        <taxon>Agaricales</taxon>
        <taxon>Marasmiineae</taxon>
        <taxon>Mycenaceae</taxon>
        <taxon>Mycena</taxon>
    </lineage>
</organism>
<dbReference type="AlphaFoldDB" id="A0AAD7G3L8"/>
<reference evidence="2" key="1">
    <citation type="submission" date="2023-03" db="EMBL/GenBank/DDBJ databases">
        <title>Massive genome expansion in bonnet fungi (Mycena s.s.) driven by repeated elements and novel gene families across ecological guilds.</title>
        <authorList>
            <consortium name="Lawrence Berkeley National Laboratory"/>
            <person name="Harder C.B."/>
            <person name="Miyauchi S."/>
            <person name="Viragh M."/>
            <person name="Kuo A."/>
            <person name="Thoen E."/>
            <person name="Andreopoulos B."/>
            <person name="Lu D."/>
            <person name="Skrede I."/>
            <person name="Drula E."/>
            <person name="Henrissat B."/>
            <person name="Morin E."/>
            <person name="Kohler A."/>
            <person name="Barry K."/>
            <person name="LaButti K."/>
            <person name="Morin E."/>
            <person name="Salamov A."/>
            <person name="Lipzen A."/>
            <person name="Mereny Z."/>
            <person name="Hegedus B."/>
            <person name="Baldrian P."/>
            <person name="Stursova M."/>
            <person name="Weitz H."/>
            <person name="Taylor A."/>
            <person name="Grigoriev I.V."/>
            <person name="Nagy L.G."/>
            <person name="Martin F."/>
            <person name="Kauserud H."/>
        </authorList>
    </citation>
    <scope>NUCLEOTIDE SEQUENCE</scope>
    <source>
        <strain evidence="2">CBHHK067</strain>
    </source>
</reference>
<gene>
    <name evidence="2" type="ORF">B0H17DRAFT_1144253</name>
</gene>
<evidence type="ECO:0000313" key="2">
    <source>
        <dbReference type="EMBL" id="KAJ7662884.1"/>
    </source>
</evidence>
<keyword evidence="3" id="KW-1185">Reference proteome</keyword>
<name>A0AAD7G3L8_MYCRO</name>
<proteinExistence type="predicted"/>
<comment type="caution">
    <text evidence="2">The sequence shown here is derived from an EMBL/GenBank/DDBJ whole genome shotgun (WGS) entry which is preliminary data.</text>
</comment>